<evidence type="ECO:0000313" key="11">
    <source>
        <dbReference type="Proteomes" id="UP001057520"/>
    </source>
</evidence>
<keyword evidence="8" id="KW-0812">Transmembrane</keyword>
<reference evidence="10 11" key="1">
    <citation type="submission" date="2022-04" db="EMBL/GenBank/DDBJ databases">
        <title>Genome sequence of soybean root-associated Caulobacter segnis RL271.</title>
        <authorList>
            <person name="Longley R."/>
            <person name="Bonito G."/>
            <person name="Trigodet F."/>
            <person name="Crosson S."/>
            <person name="Fiebig A."/>
        </authorList>
    </citation>
    <scope>NUCLEOTIDE SEQUENCE [LARGE SCALE GENOMIC DNA]</scope>
    <source>
        <strain evidence="10 11">RL271</strain>
    </source>
</reference>
<proteinExistence type="predicted"/>
<evidence type="ECO:0000313" key="10">
    <source>
        <dbReference type="EMBL" id="USQ93844.1"/>
    </source>
</evidence>
<evidence type="ECO:0000256" key="3">
    <source>
        <dbReference type="ARBA" id="ARBA00022553"/>
    </source>
</evidence>
<sequence>MTTNSAGNAPSTVARRLLFMALTLAAPAILLMGALVAMQYNEGQRRFSTQLVAMTRALSLATDRQIEQGHSVLQGLAVSPALAEGDLATFEKQAREAVQGREGWIVLMTMDRQLINTRIPPGQPRPIAPVTPQSWSEMTTGKSNVSNLIPRHGAGPIIGTNVPVLVRGKLLVLAYMQHPAAFHALMTGQTFPDSWTASIVDRNAALVARSRDQDKMLGKHASPDMRRAMARANDGVVRTHTLDGVQTLSAFSRSPTYGWTFIVGVPREELNRAVMTSLGPAVAGAALLIALGVTAAFAFARPISRDVRGLVGEAEALAGGAPLDPAPSHLQEIAEVRGSLQAAADILRARDAEARRAAERQQLMINELNHRVKNTLVVVQSLARHSLRAKNDELTSDQGLTQFNDRIHALATAHDLLTRRSWEGADLGELLAEVLQPYASQVSLEGPPLPLRPNAAVALAMIFHELATNASKYGALSTPAGQVAVRWSLDGRTRLVVDWRETGGPEVKPPKRKGFGSRLIAASLKGDLAGAADFDYAPSGLICVLTILTPPRTAQPTGA</sequence>
<keyword evidence="8" id="KW-0472">Membrane</keyword>
<dbReference type="InterPro" id="IPR011102">
    <property type="entry name" value="Sig_transdc_His_kinase_HWE"/>
</dbReference>
<feature type="domain" description="Signal transduction histidine kinase HWE region" evidence="9">
    <location>
        <begin position="367"/>
        <end position="448"/>
    </location>
</feature>
<dbReference type="Pfam" id="PF07536">
    <property type="entry name" value="HWE_HK"/>
    <property type="match status" value="1"/>
</dbReference>
<dbReference type="InterPro" id="IPR036890">
    <property type="entry name" value="HATPase_C_sf"/>
</dbReference>
<dbReference type="EMBL" id="CP096040">
    <property type="protein sequence ID" value="USQ93844.1"/>
    <property type="molecule type" value="Genomic_DNA"/>
</dbReference>
<keyword evidence="6 10" id="KW-0418">Kinase</keyword>
<evidence type="ECO:0000256" key="6">
    <source>
        <dbReference type="ARBA" id="ARBA00022777"/>
    </source>
</evidence>
<keyword evidence="8" id="KW-1133">Transmembrane helix</keyword>
<organism evidence="10 11">
    <name type="scientific">Caulobacter segnis</name>
    <dbReference type="NCBI Taxonomy" id="88688"/>
    <lineage>
        <taxon>Bacteria</taxon>
        <taxon>Pseudomonadati</taxon>
        <taxon>Pseudomonadota</taxon>
        <taxon>Alphaproteobacteria</taxon>
        <taxon>Caulobacterales</taxon>
        <taxon>Caulobacteraceae</taxon>
        <taxon>Caulobacter</taxon>
    </lineage>
</organism>
<dbReference type="PANTHER" id="PTHR41523">
    <property type="entry name" value="TWO-COMPONENT SYSTEM SENSOR PROTEIN"/>
    <property type="match status" value="1"/>
</dbReference>
<keyword evidence="5" id="KW-0547">Nucleotide-binding</keyword>
<evidence type="ECO:0000256" key="5">
    <source>
        <dbReference type="ARBA" id="ARBA00022741"/>
    </source>
</evidence>
<protein>
    <recommendedName>
        <fullName evidence="2">histidine kinase</fullName>
        <ecNumber evidence="2">2.7.13.3</ecNumber>
    </recommendedName>
</protein>
<feature type="transmembrane region" description="Helical" evidence="8">
    <location>
        <begin position="277"/>
        <end position="300"/>
    </location>
</feature>
<dbReference type="Gene3D" id="3.30.450.20">
    <property type="entry name" value="PAS domain"/>
    <property type="match status" value="1"/>
</dbReference>
<evidence type="ECO:0000256" key="7">
    <source>
        <dbReference type="ARBA" id="ARBA00022840"/>
    </source>
</evidence>
<keyword evidence="11" id="KW-1185">Reference proteome</keyword>
<evidence type="ECO:0000256" key="2">
    <source>
        <dbReference type="ARBA" id="ARBA00012438"/>
    </source>
</evidence>
<keyword evidence="7" id="KW-0067">ATP-binding</keyword>
<dbReference type="CDD" id="cd18774">
    <property type="entry name" value="PDC2_HK_sensor"/>
    <property type="match status" value="1"/>
</dbReference>
<keyword evidence="3" id="KW-0597">Phosphoprotein</keyword>
<comment type="catalytic activity">
    <reaction evidence="1">
        <text>ATP + protein L-histidine = ADP + protein N-phospho-L-histidine.</text>
        <dbReference type="EC" id="2.7.13.3"/>
    </reaction>
</comment>
<dbReference type="SMART" id="SM00911">
    <property type="entry name" value="HWE_HK"/>
    <property type="match status" value="1"/>
</dbReference>
<accession>A0ABY4ZML8</accession>
<feature type="transmembrane region" description="Helical" evidence="8">
    <location>
        <begin position="17"/>
        <end position="38"/>
    </location>
</feature>
<dbReference type="GO" id="GO:0016301">
    <property type="term" value="F:kinase activity"/>
    <property type="evidence" value="ECO:0007669"/>
    <property type="project" value="UniProtKB-KW"/>
</dbReference>
<dbReference type="PANTHER" id="PTHR41523:SF7">
    <property type="entry name" value="HISTIDINE KINASE"/>
    <property type="match status" value="1"/>
</dbReference>
<evidence type="ECO:0000256" key="8">
    <source>
        <dbReference type="SAM" id="Phobius"/>
    </source>
</evidence>
<dbReference type="Proteomes" id="UP001057520">
    <property type="component" value="Chromosome"/>
</dbReference>
<evidence type="ECO:0000256" key="1">
    <source>
        <dbReference type="ARBA" id="ARBA00000085"/>
    </source>
</evidence>
<dbReference type="Gene3D" id="3.30.565.10">
    <property type="entry name" value="Histidine kinase-like ATPase, C-terminal domain"/>
    <property type="match status" value="1"/>
</dbReference>
<keyword evidence="4" id="KW-0808">Transferase</keyword>
<evidence type="ECO:0000256" key="4">
    <source>
        <dbReference type="ARBA" id="ARBA00022679"/>
    </source>
</evidence>
<gene>
    <name evidence="10" type="ORF">MZV50_14585</name>
</gene>
<dbReference type="EC" id="2.7.13.3" evidence="2"/>
<name>A0ABY4ZML8_9CAUL</name>
<evidence type="ECO:0000259" key="9">
    <source>
        <dbReference type="SMART" id="SM00911"/>
    </source>
</evidence>